<sequence>MFLLTALLRLALALLHTLSTHYHRYPTPLLDHHHNAPRARQKPQRGHGRGPPAATRRGGWRRDGRRVRRREPVRARPASERGGTPWGGDAPGKAQAMRVMT</sequence>
<dbReference type="Proteomes" id="UP001218218">
    <property type="component" value="Unassembled WGS sequence"/>
</dbReference>
<comment type="caution">
    <text evidence="2">The sequence shown here is derived from an EMBL/GenBank/DDBJ whole genome shotgun (WGS) entry which is preliminary data.</text>
</comment>
<name>A0AAD7EQ25_9AGAR</name>
<dbReference type="EMBL" id="JARIHO010000022">
    <property type="protein sequence ID" value="KAJ7343912.1"/>
    <property type="molecule type" value="Genomic_DNA"/>
</dbReference>
<organism evidence="2 3">
    <name type="scientific">Mycena albidolilacea</name>
    <dbReference type="NCBI Taxonomy" id="1033008"/>
    <lineage>
        <taxon>Eukaryota</taxon>
        <taxon>Fungi</taxon>
        <taxon>Dikarya</taxon>
        <taxon>Basidiomycota</taxon>
        <taxon>Agaricomycotina</taxon>
        <taxon>Agaricomycetes</taxon>
        <taxon>Agaricomycetidae</taxon>
        <taxon>Agaricales</taxon>
        <taxon>Marasmiineae</taxon>
        <taxon>Mycenaceae</taxon>
        <taxon>Mycena</taxon>
    </lineage>
</organism>
<feature type="compositionally biased region" description="Basic residues" evidence="1">
    <location>
        <begin position="35"/>
        <end position="48"/>
    </location>
</feature>
<reference evidence="2" key="1">
    <citation type="submission" date="2023-03" db="EMBL/GenBank/DDBJ databases">
        <title>Massive genome expansion in bonnet fungi (Mycena s.s.) driven by repeated elements and novel gene families across ecological guilds.</title>
        <authorList>
            <consortium name="Lawrence Berkeley National Laboratory"/>
            <person name="Harder C.B."/>
            <person name="Miyauchi S."/>
            <person name="Viragh M."/>
            <person name="Kuo A."/>
            <person name="Thoen E."/>
            <person name="Andreopoulos B."/>
            <person name="Lu D."/>
            <person name="Skrede I."/>
            <person name="Drula E."/>
            <person name="Henrissat B."/>
            <person name="Morin E."/>
            <person name="Kohler A."/>
            <person name="Barry K."/>
            <person name="LaButti K."/>
            <person name="Morin E."/>
            <person name="Salamov A."/>
            <person name="Lipzen A."/>
            <person name="Mereny Z."/>
            <person name="Hegedus B."/>
            <person name="Baldrian P."/>
            <person name="Stursova M."/>
            <person name="Weitz H."/>
            <person name="Taylor A."/>
            <person name="Grigoriev I.V."/>
            <person name="Nagy L.G."/>
            <person name="Martin F."/>
            <person name="Kauserud H."/>
        </authorList>
    </citation>
    <scope>NUCLEOTIDE SEQUENCE</scope>
    <source>
        <strain evidence="2">CBHHK002</strain>
    </source>
</reference>
<accession>A0AAD7EQ25</accession>
<keyword evidence="3" id="KW-1185">Reference proteome</keyword>
<protein>
    <submittedName>
        <fullName evidence="2">Uncharacterized protein</fullName>
    </submittedName>
</protein>
<dbReference type="AlphaFoldDB" id="A0AAD7EQ25"/>
<evidence type="ECO:0000313" key="2">
    <source>
        <dbReference type="EMBL" id="KAJ7343912.1"/>
    </source>
</evidence>
<proteinExistence type="predicted"/>
<evidence type="ECO:0000256" key="1">
    <source>
        <dbReference type="SAM" id="MobiDB-lite"/>
    </source>
</evidence>
<feature type="region of interest" description="Disordered" evidence="1">
    <location>
        <begin position="25"/>
        <end position="101"/>
    </location>
</feature>
<feature type="compositionally biased region" description="Basic and acidic residues" evidence="1">
    <location>
        <begin position="70"/>
        <end position="79"/>
    </location>
</feature>
<evidence type="ECO:0000313" key="3">
    <source>
        <dbReference type="Proteomes" id="UP001218218"/>
    </source>
</evidence>
<gene>
    <name evidence="2" type="ORF">DFH08DRAFT_871455</name>
</gene>